<dbReference type="EMBL" id="QHLZ01000013">
    <property type="protein sequence ID" value="PXA64262.1"/>
    <property type="molecule type" value="Genomic_DNA"/>
</dbReference>
<reference evidence="3 4" key="1">
    <citation type="submission" date="2018-05" db="EMBL/GenBank/DDBJ databases">
        <title>Genetic diversity of glacier-inhabiting Cryobacterium bacteria in China and description of Cryobacterium mengkeensis sp. nov. and Arthrobacter glacialis sp. nov.</title>
        <authorList>
            <person name="Liu Q."/>
            <person name="Xin Y.-H."/>
        </authorList>
    </citation>
    <scope>NUCLEOTIDE SEQUENCE [LARGE SCALE GENOMIC DNA]</scope>
    <source>
        <strain evidence="3 4">GP3</strain>
    </source>
</reference>
<feature type="compositionally biased region" description="Low complexity" evidence="1">
    <location>
        <begin position="66"/>
        <end position="104"/>
    </location>
</feature>
<evidence type="ECO:0000313" key="3">
    <source>
        <dbReference type="EMBL" id="PXA64262.1"/>
    </source>
</evidence>
<feature type="transmembrane region" description="Helical" evidence="2">
    <location>
        <begin position="33"/>
        <end position="54"/>
    </location>
</feature>
<sequence length="269" mass="27012">MTSVYEADDLFVAGTSPSGWPERLGETMKARKLLFLGLGLAVIIFAGAITLNLLPGKQSGVQGDGSAAAPPVSQSASPANPPAANQSSKASATAQSTAPATTASLKPKITLPVEGGGPALSPDPGRPLEVNSPAPSATQVLLPSSKPQLPLVVAPLPQSADAAGKLAPGYPEQALPALEGSKIISSSVSPQNAILQTSLVANTAREPLAVKAFYQAHFAPLGFGSTDAPASAGSTATWFTRGTDKVTVTVTPIKGGASYIVYGVLHAGK</sequence>
<dbReference type="AlphaFoldDB" id="A0A2V3DMS0"/>
<evidence type="ECO:0000256" key="2">
    <source>
        <dbReference type="SAM" id="Phobius"/>
    </source>
</evidence>
<organism evidence="3 4">
    <name type="scientific">Arthrobacter psychrochitiniphilus</name>
    <dbReference type="NCBI Taxonomy" id="291045"/>
    <lineage>
        <taxon>Bacteria</taxon>
        <taxon>Bacillati</taxon>
        <taxon>Actinomycetota</taxon>
        <taxon>Actinomycetes</taxon>
        <taxon>Micrococcales</taxon>
        <taxon>Micrococcaceae</taxon>
        <taxon>Arthrobacter</taxon>
    </lineage>
</organism>
<gene>
    <name evidence="3" type="ORF">CVS29_15945</name>
</gene>
<keyword evidence="2" id="KW-0812">Transmembrane</keyword>
<comment type="caution">
    <text evidence="3">The sequence shown here is derived from an EMBL/GenBank/DDBJ whole genome shotgun (WGS) entry which is preliminary data.</text>
</comment>
<dbReference type="Proteomes" id="UP000246303">
    <property type="component" value="Unassembled WGS sequence"/>
</dbReference>
<evidence type="ECO:0000313" key="4">
    <source>
        <dbReference type="Proteomes" id="UP000246303"/>
    </source>
</evidence>
<accession>A0A2V3DMS0</accession>
<keyword evidence="2" id="KW-1133">Transmembrane helix</keyword>
<keyword evidence="2" id="KW-0472">Membrane</keyword>
<protein>
    <submittedName>
        <fullName evidence="3">Uncharacterized protein</fullName>
    </submittedName>
</protein>
<name>A0A2V3DMS0_9MICC</name>
<feature type="region of interest" description="Disordered" evidence="1">
    <location>
        <begin position="61"/>
        <end position="141"/>
    </location>
</feature>
<keyword evidence="4" id="KW-1185">Reference proteome</keyword>
<evidence type="ECO:0000256" key="1">
    <source>
        <dbReference type="SAM" id="MobiDB-lite"/>
    </source>
</evidence>
<proteinExistence type="predicted"/>